<feature type="domain" description="Phosphoribosyltransferase" evidence="1">
    <location>
        <begin position="9"/>
        <end position="176"/>
    </location>
</feature>
<dbReference type="Proteomes" id="UP000275048">
    <property type="component" value="Unassembled WGS sequence"/>
</dbReference>
<protein>
    <submittedName>
        <fullName evidence="2">Phosphoribosyltransferase</fullName>
    </submittedName>
</protein>
<evidence type="ECO:0000313" key="3">
    <source>
        <dbReference type="Proteomes" id="UP000275048"/>
    </source>
</evidence>
<dbReference type="AlphaFoldDB" id="A0A3M8A2V4"/>
<gene>
    <name evidence="2" type="ORF">EDM22_16370</name>
</gene>
<dbReference type="GO" id="GO:0016757">
    <property type="term" value="F:glycosyltransferase activity"/>
    <property type="evidence" value="ECO:0007669"/>
    <property type="project" value="UniProtKB-KW"/>
</dbReference>
<keyword evidence="3" id="KW-1185">Reference proteome</keyword>
<name>A0A3M8A2V4_9MICO</name>
<keyword evidence="2" id="KW-0328">Glycosyltransferase</keyword>
<dbReference type="SUPFAM" id="SSF53271">
    <property type="entry name" value="PRTase-like"/>
    <property type="match status" value="1"/>
</dbReference>
<dbReference type="OrthoDB" id="9810066at2"/>
<dbReference type="Gene3D" id="3.40.50.2020">
    <property type="match status" value="1"/>
</dbReference>
<keyword evidence="2" id="KW-0808">Transferase</keyword>
<evidence type="ECO:0000313" key="2">
    <source>
        <dbReference type="EMBL" id="RNB45311.1"/>
    </source>
</evidence>
<dbReference type="RefSeq" id="WP_122938153.1">
    <property type="nucleotide sequence ID" value="NZ_JBHSNT010000048.1"/>
</dbReference>
<dbReference type="CDD" id="cd06223">
    <property type="entry name" value="PRTases_typeI"/>
    <property type="match status" value="1"/>
</dbReference>
<organism evidence="2 3">
    <name type="scientific">Agromyces tardus</name>
    <dbReference type="NCBI Taxonomy" id="2583849"/>
    <lineage>
        <taxon>Bacteria</taxon>
        <taxon>Bacillati</taxon>
        <taxon>Actinomycetota</taxon>
        <taxon>Actinomycetes</taxon>
        <taxon>Micrococcales</taxon>
        <taxon>Microbacteriaceae</taxon>
        <taxon>Agromyces</taxon>
    </lineage>
</organism>
<comment type="caution">
    <text evidence="2">The sequence shown here is derived from an EMBL/GenBank/DDBJ whole genome shotgun (WGS) entry which is preliminary data.</text>
</comment>
<dbReference type="InterPro" id="IPR000836">
    <property type="entry name" value="PRTase_dom"/>
</dbReference>
<dbReference type="InterPro" id="IPR029057">
    <property type="entry name" value="PRTase-like"/>
</dbReference>
<reference evidence="2 3" key="1">
    <citation type="submission" date="2018-10" db="EMBL/GenBank/DDBJ databases">
        <title>Isolation, diversity and antibacterial activity of antinobacteria from the wheat rhizosphere soil.</title>
        <authorList>
            <person name="Sun T."/>
        </authorList>
    </citation>
    <scope>NUCLEOTIDE SEQUENCE [LARGE SCALE GENOMIC DNA]</scope>
    <source>
        <strain evidence="2 3">SJ-23</strain>
    </source>
</reference>
<evidence type="ECO:0000259" key="1">
    <source>
        <dbReference type="Pfam" id="PF00156"/>
    </source>
</evidence>
<sequence length="214" mass="22766">MRNFENRRDAGRKLAALLTGRDWGDAVVLGLPRGGVPVADEVARALGAPLDVLIVRKLGLPRQPEVAMGAIGEQGSRVVNDDVVRSGGVTDDELARAELHERGELEARVERFRAGRPPLPLAGRTAIVVDDGVATGATARVACQVARARGAARVVLAVPVAAADAIANATWADEIVCVERLEWFMAVGLHYVDFRQTSDAEVAQILEQAAQPPE</sequence>
<proteinExistence type="predicted"/>
<dbReference type="Pfam" id="PF00156">
    <property type="entry name" value="Pribosyltran"/>
    <property type="match status" value="1"/>
</dbReference>
<accession>A0A3M8A2V4</accession>
<dbReference type="Gene3D" id="3.30.1310.20">
    <property type="entry name" value="PRTase-like"/>
    <property type="match status" value="1"/>
</dbReference>
<dbReference type="EMBL" id="RHHB01000050">
    <property type="protein sequence ID" value="RNB45311.1"/>
    <property type="molecule type" value="Genomic_DNA"/>
</dbReference>